<name>A0ABX4NWA3_9LEPT</name>
<evidence type="ECO:0000313" key="2">
    <source>
        <dbReference type="EMBL" id="PJZ59373.1"/>
    </source>
</evidence>
<protein>
    <recommendedName>
        <fullName evidence="1">DUF7660 domain-containing protein</fullName>
    </recommendedName>
</protein>
<reference evidence="2 3" key="1">
    <citation type="submission" date="2017-07" db="EMBL/GenBank/DDBJ databases">
        <title>Leptospira spp. isolated from tropical soils.</title>
        <authorList>
            <person name="Thibeaux R."/>
            <person name="Iraola G."/>
            <person name="Ferres I."/>
            <person name="Bierque E."/>
            <person name="Girault D."/>
            <person name="Soupe-Gilbert M.-E."/>
            <person name="Picardeau M."/>
            <person name="Goarant C."/>
        </authorList>
    </citation>
    <scope>NUCLEOTIDE SEQUENCE [LARGE SCALE GENOMIC DNA]</scope>
    <source>
        <strain evidence="2 3">FH4-C-A1</strain>
    </source>
</reference>
<organism evidence="2 3">
    <name type="scientific">Leptospira barantonii</name>
    <dbReference type="NCBI Taxonomy" id="2023184"/>
    <lineage>
        <taxon>Bacteria</taxon>
        <taxon>Pseudomonadati</taxon>
        <taxon>Spirochaetota</taxon>
        <taxon>Spirochaetia</taxon>
        <taxon>Leptospirales</taxon>
        <taxon>Leptospiraceae</taxon>
        <taxon>Leptospira</taxon>
    </lineage>
</organism>
<dbReference type="InterPro" id="IPR056077">
    <property type="entry name" value="DUF7660"/>
</dbReference>
<evidence type="ECO:0000313" key="3">
    <source>
        <dbReference type="Proteomes" id="UP000231879"/>
    </source>
</evidence>
<dbReference type="Pfam" id="PF24693">
    <property type="entry name" value="DUF7660"/>
    <property type="match status" value="1"/>
</dbReference>
<evidence type="ECO:0000259" key="1">
    <source>
        <dbReference type="Pfam" id="PF24693"/>
    </source>
</evidence>
<comment type="caution">
    <text evidence="2">The sequence shown here is derived from an EMBL/GenBank/DDBJ whole genome shotgun (WGS) entry which is preliminary data.</text>
</comment>
<accession>A0ABX4NWA3</accession>
<proteinExistence type="predicted"/>
<dbReference type="EMBL" id="NPDS01000001">
    <property type="protein sequence ID" value="PJZ59373.1"/>
    <property type="molecule type" value="Genomic_DNA"/>
</dbReference>
<feature type="domain" description="DUF7660" evidence="1">
    <location>
        <begin position="7"/>
        <end position="78"/>
    </location>
</feature>
<dbReference type="Proteomes" id="UP000231879">
    <property type="component" value="Unassembled WGS sequence"/>
</dbReference>
<gene>
    <name evidence="2" type="ORF">CH367_03370</name>
</gene>
<keyword evidence="3" id="KW-1185">Reference proteome</keyword>
<sequence>MNSIKGKADFVTFIYKLSNDFRDNASEWTNQDIESFLEALARWTEDSDGYYQNIGLLAPKVPDWKNVAEMFIAAKYYE</sequence>